<keyword evidence="1" id="KW-0378">Hydrolase</keyword>
<dbReference type="Proteomes" id="UP000308600">
    <property type="component" value="Unassembled WGS sequence"/>
</dbReference>
<dbReference type="EMBL" id="ML208297">
    <property type="protein sequence ID" value="TFK71455.1"/>
    <property type="molecule type" value="Genomic_DNA"/>
</dbReference>
<proteinExistence type="predicted"/>
<accession>A0ACD3B036</accession>
<evidence type="ECO:0000313" key="2">
    <source>
        <dbReference type="Proteomes" id="UP000308600"/>
    </source>
</evidence>
<reference evidence="1 2" key="1">
    <citation type="journal article" date="2019" name="Nat. Ecol. Evol.">
        <title>Megaphylogeny resolves global patterns of mushroom evolution.</title>
        <authorList>
            <person name="Varga T."/>
            <person name="Krizsan K."/>
            <person name="Foldi C."/>
            <person name="Dima B."/>
            <person name="Sanchez-Garcia M."/>
            <person name="Sanchez-Ramirez S."/>
            <person name="Szollosi G.J."/>
            <person name="Szarkandi J.G."/>
            <person name="Papp V."/>
            <person name="Albert L."/>
            <person name="Andreopoulos W."/>
            <person name="Angelini C."/>
            <person name="Antonin V."/>
            <person name="Barry K.W."/>
            <person name="Bougher N.L."/>
            <person name="Buchanan P."/>
            <person name="Buyck B."/>
            <person name="Bense V."/>
            <person name="Catcheside P."/>
            <person name="Chovatia M."/>
            <person name="Cooper J."/>
            <person name="Damon W."/>
            <person name="Desjardin D."/>
            <person name="Finy P."/>
            <person name="Geml J."/>
            <person name="Haridas S."/>
            <person name="Hughes K."/>
            <person name="Justo A."/>
            <person name="Karasinski D."/>
            <person name="Kautmanova I."/>
            <person name="Kiss B."/>
            <person name="Kocsube S."/>
            <person name="Kotiranta H."/>
            <person name="LaButti K.M."/>
            <person name="Lechner B.E."/>
            <person name="Liimatainen K."/>
            <person name="Lipzen A."/>
            <person name="Lukacs Z."/>
            <person name="Mihaltcheva S."/>
            <person name="Morgado L.N."/>
            <person name="Niskanen T."/>
            <person name="Noordeloos M.E."/>
            <person name="Ohm R.A."/>
            <person name="Ortiz-Santana B."/>
            <person name="Ovrebo C."/>
            <person name="Racz N."/>
            <person name="Riley R."/>
            <person name="Savchenko A."/>
            <person name="Shiryaev A."/>
            <person name="Soop K."/>
            <person name="Spirin V."/>
            <person name="Szebenyi C."/>
            <person name="Tomsovsky M."/>
            <person name="Tulloss R.E."/>
            <person name="Uehling J."/>
            <person name="Grigoriev I.V."/>
            <person name="Vagvolgyi C."/>
            <person name="Papp T."/>
            <person name="Martin F.M."/>
            <person name="Miettinen O."/>
            <person name="Hibbett D.S."/>
            <person name="Nagy L.G."/>
        </authorList>
    </citation>
    <scope>NUCLEOTIDE SEQUENCE [LARGE SCALE GENOMIC DNA]</scope>
    <source>
        <strain evidence="1 2">NL-1719</strain>
    </source>
</reference>
<protein>
    <submittedName>
        <fullName evidence="1">P-loop containing nucleoside triphosphate hydrolase protein</fullName>
    </submittedName>
</protein>
<name>A0ACD3B036_9AGAR</name>
<gene>
    <name evidence="1" type="ORF">BDN72DRAFT_436130</name>
</gene>
<evidence type="ECO:0000313" key="1">
    <source>
        <dbReference type="EMBL" id="TFK71455.1"/>
    </source>
</evidence>
<keyword evidence="2" id="KW-1185">Reference proteome</keyword>
<sequence>MRRTTALAVGVAATNDLSYELEVSPRSSVFSITSDLKRTPSEADLPLPTTQPAPTPAPSKPIQPSLRLLFSFLSRRHATVLFLPAIASSIIYGGIAPFMTHVIGDVFNQFAQFPLTPNPPQEAKDKLLSGVGLAAIQLVGLAVGSIVMSSLTSTLWIWIGEHNVMALRKHVYEAVTRKDMVWFDTRMGAEGTIQSSEGESGPLGAGGLMAKFTRETDDVRMASSLAAGMLLTYFTTCVTCLALAFSRSWALTLVILSAVPVLMLIQGISQAFAGPLLASERSQTASAATLVDRATSAITTVKAFNAAHYEQFTLGAVLDRVKCSAIKLNATWGMTSSFAQFTMMAMFVQGFWFGAKLIQQGKVSAGDVMSVFWACLIATSNLQMCIPHSVTVAKGKFAVVALLKLTDEPPPSSPAPPAAQPTTPGPVTTSVYSMYSSSTAVLKKGAHRSLNLRKIQPTRCYGELSLHNITFAYPSRPTMPVLENVSLYLPANEMTFIVGASGSGKSTVAQLLMRMYEPQGGVLQLDDQDVRFLDEQWTREHISAVSQGIVLFDKSVHDNVAMGVVSSGSGKKPEDVTRDEVIDACRLALMHEFVRDLPEGYDTMVGTGGAALSGGQKQRLAIARAKLRDPTVLILDEATSALDATSRILVFEAIKRWRANRSTIIITHDLSQITSTDFVYVLKNGRVVEQGYRRDLESTVGEFRNMMVTQLQTGGFLPEKELVEDDNETAEDVVEKMLGEDQVDGQEISDVVLKHQSVARPSLRPLTLGNWMFDVVADLTSKTTAAPEAAATVISPREPYRISRFVPPEAFTGIERQRRPSSLHLEALPSPQAAHTIASKRYSLQFTPTSPVFAFNQLNSTHFAAAEVDAEFEGEKTAMQRTGALAADSRRRVTKPRTRWDDMKVVPLTEVKVETASSVHEVDAATEERQTKGLFATIGAIYPTIPFKPLFFLGLFASICSGAMTPIFSFLLSRLLFEVSTGATNTKIINQYGGIVLGVAALDGILLGLKYFLMETSAITWITRLRKSAFSRVLAQDKKWFDKSENSPPSLVQVLVKDADDARNLVGIVMGQCLVVVTMLGLGLVWALVRGWQLTLVGFCLAPVFGVVLSIQSGKCAKVEATNKRAREDVAKQYYETISNIRGIRCMAFETVFQGHFDAAADRALKTGKQGAFIEGASYGLSCGLVYFAEAMLFYIGAILIARGTYTYLQMVQVLNLVVFTVSIGSQLMAFTQKIAKAVIATNDFLRLLNLSVENDEARGVLKPAIDGPISFHNVQFSYPERPEAPVLKNIDLEIAAGECVAIVGASGSGKSTIASLLQRLYEPTSGVISVNHTDLRSTDIHHLRHNVSVVSQNPVLFDASIAENISYGNKDISQSDIRTAAKAANVHDFIMELPNGYDTQVGENASLISGGQAQRLSIARALARPSKILILDECTSALDSVNQAVVMDTIRHAKNGRTTVMVTHKLQVMQMCDRILVVEEGEIKEHGSYEELMERKGVFASLASGGEWVGE</sequence>
<organism evidence="1 2">
    <name type="scientific">Pluteus cervinus</name>
    <dbReference type="NCBI Taxonomy" id="181527"/>
    <lineage>
        <taxon>Eukaryota</taxon>
        <taxon>Fungi</taxon>
        <taxon>Dikarya</taxon>
        <taxon>Basidiomycota</taxon>
        <taxon>Agaricomycotina</taxon>
        <taxon>Agaricomycetes</taxon>
        <taxon>Agaricomycetidae</taxon>
        <taxon>Agaricales</taxon>
        <taxon>Pluteineae</taxon>
        <taxon>Pluteaceae</taxon>
        <taxon>Pluteus</taxon>
    </lineage>
</organism>